<protein>
    <submittedName>
        <fullName evidence="1">Uncharacterized protein</fullName>
    </submittedName>
</protein>
<evidence type="ECO:0000313" key="1">
    <source>
        <dbReference type="EMBL" id="KGM37597.1"/>
    </source>
</evidence>
<name>A0A0A0DKU8_9STRE</name>
<gene>
    <name evidence="1" type="ORF">SSIN_0593</name>
</gene>
<dbReference type="AlphaFoldDB" id="A0A0A0DKU8"/>
<evidence type="ECO:0000313" key="2">
    <source>
        <dbReference type="Proteomes" id="UP000030019"/>
    </source>
</evidence>
<sequence>MLDFAKGLQDLLLRFIMLIMDDRDVDLAMLLKMVKNQAL</sequence>
<reference evidence="1 2" key="1">
    <citation type="submission" date="2014-06" db="EMBL/GenBank/DDBJ databases">
        <authorList>
            <person name="Teng J.L."/>
            <person name="Huang Y."/>
            <person name="Tse H."/>
            <person name="Lau S.K."/>
            <person name="Woo P.C."/>
        </authorList>
    </citation>
    <scope>NUCLEOTIDE SEQUENCE [LARGE SCALE GENOMIC DNA]</scope>
    <source>
        <strain evidence="1 2">HKU4</strain>
    </source>
</reference>
<comment type="caution">
    <text evidence="1">The sequence shown here is derived from an EMBL/GenBank/DDBJ whole genome shotgun (WGS) entry which is preliminary data.</text>
</comment>
<dbReference type="PATRIC" id="fig|176090.4.peg.588"/>
<keyword evidence="2" id="KW-1185">Reference proteome</keyword>
<accession>A0A0A0DKU8</accession>
<dbReference type="Proteomes" id="UP000030019">
    <property type="component" value="Unassembled WGS sequence"/>
</dbReference>
<proteinExistence type="predicted"/>
<dbReference type="EMBL" id="JPEN01000044">
    <property type="protein sequence ID" value="KGM37597.1"/>
    <property type="molecule type" value="Genomic_DNA"/>
</dbReference>
<organism evidence="1 2">
    <name type="scientific">Streptococcus sinensis</name>
    <dbReference type="NCBI Taxonomy" id="176090"/>
    <lineage>
        <taxon>Bacteria</taxon>
        <taxon>Bacillati</taxon>
        <taxon>Bacillota</taxon>
        <taxon>Bacilli</taxon>
        <taxon>Lactobacillales</taxon>
        <taxon>Streptococcaceae</taxon>
        <taxon>Streptococcus</taxon>
    </lineage>
</organism>